<dbReference type="SUPFAM" id="SSF52540">
    <property type="entry name" value="P-loop containing nucleoside triphosphate hydrolases"/>
    <property type="match status" value="1"/>
</dbReference>
<accession>A0ABR2JLK6</accession>
<dbReference type="SMART" id="SM00176">
    <property type="entry name" value="RAN"/>
    <property type="match status" value="1"/>
</dbReference>
<name>A0ABR2JLK6_9EUKA</name>
<evidence type="ECO:0000313" key="3">
    <source>
        <dbReference type="EMBL" id="KAK8878567.1"/>
    </source>
</evidence>
<dbReference type="PRINTS" id="PR00449">
    <property type="entry name" value="RASTRNSFRMNG"/>
</dbReference>
<dbReference type="NCBIfam" id="TIGR00231">
    <property type="entry name" value="small_GTP"/>
    <property type="match status" value="1"/>
</dbReference>
<feature type="coiled-coil region" evidence="2">
    <location>
        <begin position="152"/>
        <end position="179"/>
    </location>
</feature>
<dbReference type="InterPro" id="IPR001806">
    <property type="entry name" value="Small_GTPase"/>
</dbReference>
<keyword evidence="4" id="KW-1185">Reference proteome</keyword>
<evidence type="ECO:0000256" key="2">
    <source>
        <dbReference type="SAM" id="Coils"/>
    </source>
</evidence>
<dbReference type="SMART" id="SM00174">
    <property type="entry name" value="RHO"/>
    <property type="match status" value="1"/>
</dbReference>
<dbReference type="EMBL" id="JAPFFF010000011">
    <property type="protein sequence ID" value="KAK8878567.1"/>
    <property type="molecule type" value="Genomic_DNA"/>
</dbReference>
<dbReference type="PROSITE" id="PS51421">
    <property type="entry name" value="RAS"/>
    <property type="match status" value="1"/>
</dbReference>
<organism evidence="3 4">
    <name type="scientific">Tritrichomonas musculus</name>
    <dbReference type="NCBI Taxonomy" id="1915356"/>
    <lineage>
        <taxon>Eukaryota</taxon>
        <taxon>Metamonada</taxon>
        <taxon>Parabasalia</taxon>
        <taxon>Tritrichomonadida</taxon>
        <taxon>Tritrichomonadidae</taxon>
        <taxon>Tritrichomonas</taxon>
    </lineage>
</organism>
<dbReference type="InterPro" id="IPR005225">
    <property type="entry name" value="Small_GTP-bd"/>
</dbReference>
<dbReference type="PROSITE" id="PS51419">
    <property type="entry name" value="RAB"/>
    <property type="match status" value="1"/>
</dbReference>
<protein>
    <submittedName>
        <fullName evidence="3">Uncharacterized protein</fullName>
    </submittedName>
</protein>
<dbReference type="CDD" id="cd00154">
    <property type="entry name" value="Rab"/>
    <property type="match status" value="1"/>
</dbReference>
<dbReference type="Pfam" id="PF00071">
    <property type="entry name" value="Ras"/>
    <property type="match status" value="1"/>
</dbReference>
<dbReference type="SMART" id="SM00173">
    <property type="entry name" value="RAS"/>
    <property type="match status" value="1"/>
</dbReference>
<keyword evidence="2" id="KW-0175">Coiled coil</keyword>
<gene>
    <name evidence="3" type="ORF">M9Y10_005347</name>
</gene>
<evidence type="ECO:0000313" key="4">
    <source>
        <dbReference type="Proteomes" id="UP001470230"/>
    </source>
</evidence>
<dbReference type="PANTHER" id="PTHR47978">
    <property type="match status" value="1"/>
</dbReference>
<keyword evidence="1" id="KW-0547">Nucleotide-binding</keyword>
<dbReference type="InterPro" id="IPR027417">
    <property type="entry name" value="P-loop_NTPase"/>
</dbReference>
<sequence>MYDDFKIVLTGDYGTGKTSFIKKIIFKHYSITPEPKYIESTRQELTVKGKTVMATIWDTFGWEKYCAISARYYRYANAAMLFYDITDLNSFNSLKKWLDDIYKYAEPDVVIMLIGNKCDSLETERQVSTEIGKNYAKQHNLLFCEMSVRKSINIEEALMQLLEKTVSKLEDKKEEEEVKKSMKDQPITDSISFWNIKC</sequence>
<dbReference type="Gene3D" id="3.40.50.300">
    <property type="entry name" value="P-loop containing nucleotide triphosphate hydrolases"/>
    <property type="match status" value="1"/>
</dbReference>
<dbReference type="SMART" id="SM00175">
    <property type="entry name" value="RAB"/>
    <property type="match status" value="1"/>
</dbReference>
<reference evidence="3 4" key="1">
    <citation type="submission" date="2024-04" db="EMBL/GenBank/DDBJ databases">
        <title>Tritrichomonas musculus Genome.</title>
        <authorList>
            <person name="Alves-Ferreira E."/>
            <person name="Grigg M."/>
            <person name="Lorenzi H."/>
            <person name="Galac M."/>
        </authorList>
    </citation>
    <scope>NUCLEOTIDE SEQUENCE [LARGE SCALE GENOMIC DNA]</scope>
    <source>
        <strain evidence="3 4">EAF2021</strain>
    </source>
</reference>
<evidence type="ECO:0000256" key="1">
    <source>
        <dbReference type="ARBA" id="ARBA00022741"/>
    </source>
</evidence>
<dbReference type="Proteomes" id="UP001470230">
    <property type="component" value="Unassembled WGS sequence"/>
</dbReference>
<proteinExistence type="predicted"/>
<comment type="caution">
    <text evidence="3">The sequence shown here is derived from an EMBL/GenBank/DDBJ whole genome shotgun (WGS) entry which is preliminary data.</text>
</comment>